<dbReference type="PANTHER" id="PTHR38378">
    <property type="entry name" value="MYOSIN HEAVY CHAIN-LIKE PROTEIN"/>
    <property type="match status" value="1"/>
</dbReference>
<comment type="caution">
    <text evidence="1">The sequence shown here is derived from an EMBL/GenBank/DDBJ whole genome shotgun (WGS) entry which is preliminary data.</text>
</comment>
<evidence type="ECO:0000313" key="1">
    <source>
        <dbReference type="EMBL" id="KVI00829.1"/>
    </source>
</evidence>
<organism evidence="1 2">
    <name type="scientific">Cynara cardunculus var. scolymus</name>
    <name type="common">Globe artichoke</name>
    <name type="synonym">Cynara scolymus</name>
    <dbReference type="NCBI Taxonomy" id="59895"/>
    <lineage>
        <taxon>Eukaryota</taxon>
        <taxon>Viridiplantae</taxon>
        <taxon>Streptophyta</taxon>
        <taxon>Embryophyta</taxon>
        <taxon>Tracheophyta</taxon>
        <taxon>Spermatophyta</taxon>
        <taxon>Magnoliopsida</taxon>
        <taxon>eudicotyledons</taxon>
        <taxon>Gunneridae</taxon>
        <taxon>Pentapetalae</taxon>
        <taxon>asterids</taxon>
        <taxon>campanulids</taxon>
        <taxon>Asterales</taxon>
        <taxon>Asteraceae</taxon>
        <taxon>Carduoideae</taxon>
        <taxon>Cardueae</taxon>
        <taxon>Carduinae</taxon>
        <taxon>Cynara</taxon>
    </lineage>
</organism>
<sequence>MLRVAGMMTIMDMVRTRIQKCQSFGIKRGSLRRCNSDIRSCLGHYEKDKGSLTEMVMVDDRDQKLKRVARKSLEFMCSSLGKEKEIMMAELARKAHEFAKMEDHINNLKA</sequence>
<dbReference type="Proteomes" id="UP000243975">
    <property type="component" value="Unassembled WGS sequence"/>
</dbReference>
<dbReference type="PANTHER" id="PTHR38378:SF3">
    <property type="entry name" value="MYOSIN HEAVY CHAIN-LIKE PROTEIN"/>
    <property type="match status" value="1"/>
</dbReference>
<dbReference type="EMBL" id="LEKV01003219">
    <property type="protein sequence ID" value="KVI00829.1"/>
    <property type="molecule type" value="Genomic_DNA"/>
</dbReference>
<proteinExistence type="predicted"/>
<evidence type="ECO:0000313" key="2">
    <source>
        <dbReference type="Proteomes" id="UP000243975"/>
    </source>
</evidence>
<keyword evidence="2" id="KW-1185">Reference proteome</keyword>
<gene>
    <name evidence="1" type="ORF">Ccrd_020914</name>
</gene>
<name>A0A103Y1J6_CYNCS</name>
<reference evidence="1 2" key="1">
    <citation type="journal article" date="2016" name="Sci. Rep.">
        <title>The genome sequence of the outbreeding globe artichoke constructed de novo incorporating a phase-aware low-pass sequencing strategy of F1 progeny.</title>
        <authorList>
            <person name="Scaglione D."/>
            <person name="Reyes-Chin-Wo S."/>
            <person name="Acquadro A."/>
            <person name="Froenicke L."/>
            <person name="Portis E."/>
            <person name="Beitel C."/>
            <person name="Tirone M."/>
            <person name="Mauro R."/>
            <person name="Lo Monaco A."/>
            <person name="Mauromicale G."/>
            <person name="Faccioli P."/>
            <person name="Cattivelli L."/>
            <person name="Rieseberg L."/>
            <person name="Michelmore R."/>
            <person name="Lanteri S."/>
        </authorList>
    </citation>
    <scope>NUCLEOTIDE SEQUENCE [LARGE SCALE GENOMIC DNA]</scope>
    <source>
        <strain evidence="1">2C</strain>
    </source>
</reference>
<accession>A0A103Y1J6</accession>
<protein>
    <submittedName>
        <fullName evidence="1">Uncharacterized protein</fullName>
    </submittedName>
</protein>
<dbReference type="AlphaFoldDB" id="A0A103Y1J6"/>
<dbReference type="Gramene" id="KVI00829">
    <property type="protein sequence ID" value="KVI00829"/>
    <property type="gene ID" value="Ccrd_020914"/>
</dbReference>